<protein>
    <recommendedName>
        <fullName evidence="7">Gypsy retrotransposon integrase-like protein 1</fullName>
    </recommendedName>
</protein>
<dbReference type="InterPro" id="IPR036875">
    <property type="entry name" value="Znf_CCHC_sf"/>
</dbReference>
<dbReference type="GO" id="GO:0004519">
    <property type="term" value="F:endonuclease activity"/>
    <property type="evidence" value="ECO:0007669"/>
    <property type="project" value="UniProtKB-KW"/>
</dbReference>
<evidence type="ECO:0000256" key="4">
    <source>
        <dbReference type="ARBA" id="ARBA00022759"/>
    </source>
</evidence>
<dbReference type="GO" id="GO:0004190">
    <property type="term" value="F:aspartic-type endopeptidase activity"/>
    <property type="evidence" value="ECO:0007669"/>
    <property type="project" value="InterPro"/>
</dbReference>
<dbReference type="GO" id="GO:0006508">
    <property type="term" value="P:proteolysis"/>
    <property type="evidence" value="ECO:0007669"/>
    <property type="project" value="InterPro"/>
</dbReference>
<dbReference type="FunFam" id="1.10.340.70:FF:000001">
    <property type="entry name" value="Retrovirus-related Pol polyprotein from transposon gypsy-like Protein"/>
    <property type="match status" value="1"/>
</dbReference>
<evidence type="ECO:0000256" key="9">
    <source>
        <dbReference type="SAM" id="MobiDB-lite"/>
    </source>
</evidence>
<dbReference type="PROSITE" id="PS50175">
    <property type="entry name" value="ASP_PROT_RETROV"/>
    <property type="match status" value="1"/>
</dbReference>
<dbReference type="SUPFAM" id="SSF50630">
    <property type="entry name" value="Acid proteases"/>
    <property type="match status" value="1"/>
</dbReference>
<proteinExistence type="predicted"/>
<dbReference type="PANTHER" id="PTHR37984:SF15">
    <property type="entry name" value="INTEGRASE CATALYTIC DOMAIN-CONTAINING PROTEIN"/>
    <property type="match status" value="1"/>
</dbReference>
<dbReference type="Gene3D" id="1.10.4020.10">
    <property type="entry name" value="DNA breaking-rejoining enzymes"/>
    <property type="match status" value="1"/>
</dbReference>
<dbReference type="Gene3D" id="3.30.420.10">
    <property type="entry name" value="Ribonuclease H-like superfamily/Ribonuclease H"/>
    <property type="match status" value="1"/>
</dbReference>
<evidence type="ECO:0000256" key="1">
    <source>
        <dbReference type="ARBA" id="ARBA00022679"/>
    </source>
</evidence>
<dbReference type="InterPro" id="IPR050951">
    <property type="entry name" value="Retrovirus_Pol_polyprotein"/>
</dbReference>
<feature type="domain" description="Integrase catalytic" evidence="13">
    <location>
        <begin position="631"/>
        <end position="789"/>
    </location>
</feature>
<keyword evidence="15" id="KW-1185">Reference proteome</keyword>
<feature type="region of interest" description="Disordered" evidence="9">
    <location>
        <begin position="229"/>
        <end position="281"/>
    </location>
</feature>
<dbReference type="InterPro" id="IPR001584">
    <property type="entry name" value="Integrase_cat-core"/>
</dbReference>
<dbReference type="InterPro" id="IPR001969">
    <property type="entry name" value="Aspartic_peptidase_AS"/>
</dbReference>
<dbReference type="PROSITE" id="PS50804">
    <property type="entry name" value="SCAN_BOX"/>
    <property type="match status" value="1"/>
</dbReference>
<organism evidence="14 15">
    <name type="scientific">Leptobrachium leishanense</name>
    <name type="common">Leishan spiny toad</name>
    <dbReference type="NCBI Taxonomy" id="445787"/>
    <lineage>
        <taxon>Eukaryota</taxon>
        <taxon>Metazoa</taxon>
        <taxon>Chordata</taxon>
        <taxon>Craniata</taxon>
        <taxon>Vertebrata</taxon>
        <taxon>Euteleostomi</taxon>
        <taxon>Amphibia</taxon>
        <taxon>Batrachia</taxon>
        <taxon>Anura</taxon>
        <taxon>Pelobatoidea</taxon>
        <taxon>Megophryidae</taxon>
        <taxon>Leptobrachium</taxon>
    </lineage>
</organism>
<evidence type="ECO:0000259" key="11">
    <source>
        <dbReference type="PROSITE" id="PS50175"/>
    </source>
</evidence>
<dbReference type="InterPro" id="IPR021109">
    <property type="entry name" value="Peptidase_aspartic_dom_sf"/>
</dbReference>
<dbReference type="GeneTree" id="ENSGT01050000244855"/>
<evidence type="ECO:0000256" key="8">
    <source>
        <dbReference type="PROSITE-ProRule" id="PRU00047"/>
    </source>
</evidence>
<keyword evidence="3" id="KW-0540">Nuclease</keyword>
<dbReference type="PANTHER" id="PTHR37984">
    <property type="entry name" value="PROTEIN CBG26694"/>
    <property type="match status" value="1"/>
</dbReference>
<reference evidence="14" key="1">
    <citation type="submission" date="2025-08" db="UniProtKB">
        <authorList>
            <consortium name="Ensembl"/>
        </authorList>
    </citation>
    <scope>IDENTIFICATION</scope>
</reference>
<keyword evidence="4" id="KW-0255">Endonuclease</keyword>
<accession>A0A8C5QMW5</accession>
<dbReference type="OrthoDB" id="5865975at2759"/>
<dbReference type="Proteomes" id="UP000694569">
    <property type="component" value="Unplaced"/>
</dbReference>
<dbReference type="FunFam" id="3.30.420.10:FF:000032">
    <property type="entry name" value="Retrovirus-related Pol polyprotein from transposon 297-like Protein"/>
    <property type="match status" value="1"/>
</dbReference>
<dbReference type="Gene3D" id="2.40.70.10">
    <property type="entry name" value="Acid Proteases"/>
    <property type="match status" value="1"/>
</dbReference>
<dbReference type="CDD" id="cd00303">
    <property type="entry name" value="retropepsin_like"/>
    <property type="match status" value="1"/>
</dbReference>
<feature type="domain" description="Peptidase A2" evidence="11">
    <location>
        <begin position="348"/>
        <end position="423"/>
    </location>
</feature>
<evidence type="ECO:0000256" key="3">
    <source>
        <dbReference type="ARBA" id="ARBA00022722"/>
    </source>
</evidence>
<dbReference type="GO" id="GO:0003964">
    <property type="term" value="F:RNA-directed DNA polymerase activity"/>
    <property type="evidence" value="ECO:0007669"/>
    <property type="project" value="UniProtKB-KW"/>
</dbReference>
<dbReference type="Pfam" id="PF00665">
    <property type="entry name" value="rve"/>
    <property type="match status" value="1"/>
</dbReference>
<dbReference type="InterPro" id="IPR001878">
    <property type="entry name" value="Znf_CCHC"/>
</dbReference>
<dbReference type="SUPFAM" id="SSF53098">
    <property type="entry name" value="Ribonuclease H-like"/>
    <property type="match status" value="1"/>
</dbReference>
<dbReference type="Pfam" id="PF00077">
    <property type="entry name" value="RVP"/>
    <property type="match status" value="1"/>
</dbReference>
<dbReference type="PROSITE" id="PS00141">
    <property type="entry name" value="ASP_PROTEASE"/>
    <property type="match status" value="1"/>
</dbReference>
<keyword evidence="1" id="KW-0808">Transferase</keyword>
<keyword evidence="2" id="KW-0548">Nucleotidyltransferase</keyword>
<evidence type="ECO:0000256" key="5">
    <source>
        <dbReference type="ARBA" id="ARBA00022801"/>
    </source>
</evidence>
<dbReference type="InterPro" id="IPR038269">
    <property type="entry name" value="SCAN_sf"/>
</dbReference>
<keyword evidence="8" id="KW-0863">Zinc-finger</keyword>
<dbReference type="GO" id="GO:0015074">
    <property type="term" value="P:DNA integration"/>
    <property type="evidence" value="ECO:0007669"/>
    <property type="project" value="InterPro"/>
</dbReference>
<dbReference type="Pfam" id="PF00098">
    <property type="entry name" value="zf-CCHC"/>
    <property type="match status" value="1"/>
</dbReference>
<feature type="domain" description="CCHC-type" evidence="10">
    <location>
        <begin position="287"/>
        <end position="301"/>
    </location>
</feature>
<dbReference type="Gene3D" id="1.10.340.70">
    <property type="match status" value="1"/>
</dbReference>
<dbReference type="Gene3D" id="4.10.60.10">
    <property type="entry name" value="Zinc finger, CCHC-type"/>
    <property type="match status" value="1"/>
</dbReference>
<dbReference type="InterPro" id="IPR041588">
    <property type="entry name" value="Integrase_H2C2"/>
</dbReference>
<dbReference type="SUPFAM" id="SSF57756">
    <property type="entry name" value="Retrovirus zinc finger-like domains"/>
    <property type="match status" value="1"/>
</dbReference>
<dbReference type="InterPro" id="IPR012337">
    <property type="entry name" value="RNaseH-like_sf"/>
</dbReference>
<dbReference type="Pfam" id="PF02023">
    <property type="entry name" value="SCAN"/>
    <property type="match status" value="1"/>
</dbReference>
<evidence type="ECO:0000259" key="10">
    <source>
        <dbReference type="PROSITE" id="PS50158"/>
    </source>
</evidence>
<name>A0A8C5QMW5_9ANUR</name>
<keyword evidence="8" id="KW-0862">Zinc</keyword>
<evidence type="ECO:0000256" key="2">
    <source>
        <dbReference type="ARBA" id="ARBA00022695"/>
    </source>
</evidence>
<dbReference type="InterPro" id="IPR018061">
    <property type="entry name" value="Retropepsins"/>
</dbReference>
<dbReference type="AlphaFoldDB" id="A0A8C5QMW5"/>
<dbReference type="InterPro" id="IPR001995">
    <property type="entry name" value="Peptidase_A2_cat"/>
</dbReference>
<evidence type="ECO:0000313" key="15">
    <source>
        <dbReference type="Proteomes" id="UP000694569"/>
    </source>
</evidence>
<evidence type="ECO:0000313" key="14">
    <source>
        <dbReference type="Ensembl" id="ENSLLEP00000038764.1"/>
    </source>
</evidence>
<evidence type="ECO:0000256" key="6">
    <source>
        <dbReference type="ARBA" id="ARBA00022918"/>
    </source>
</evidence>
<feature type="domain" description="SCAN box" evidence="12">
    <location>
        <begin position="146"/>
        <end position="221"/>
    </location>
</feature>
<evidence type="ECO:0000259" key="13">
    <source>
        <dbReference type="PROSITE" id="PS50994"/>
    </source>
</evidence>
<evidence type="ECO:0000256" key="7">
    <source>
        <dbReference type="ARBA" id="ARBA00039658"/>
    </source>
</evidence>
<dbReference type="GO" id="GO:0003676">
    <property type="term" value="F:nucleic acid binding"/>
    <property type="evidence" value="ECO:0007669"/>
    <property type="project" value="InterPro"/>
</dbReference>
<dbReference type="InterPro" id="IPR003309">
    <property type="entry name" value="SCAN_dom"/>
</dbReference>
<dbReference type="GO" id="GO:0008270">
    <property type="term" value="F:zinc ion binding"/>
    <property type="evidence" value="ECO:0007669"/>
    <property type="project" value="UniProtKB-KW"/>
</dbReference>
<dbReference type="Ensembl" id="ENSLLET00000040303.1">
    <property type="protein sequence ID" value="ENSLLEP00000038764.1"/>
    <property type="gene ID" value="ENSLLEG00000024605.1"/>
</dbReference>
<dbReference type="SUPFAM" id="SSF47353">
    <property type="entry name" value="Retrovirus capsid dimerization domain-like"/>
    <property type="match status" value="1"/>
</dbReference>
<keyword evidence="5" id="KW-0378">Hydrolase</keyword>
<dbReference type="PROSITE" id="PS50158">
    <property type="entry name" value="ZF_CCHC"/>
    <property type="match status" value="1"/>
</dbReference>
<sequence length="891" mass="101572">MEDLMKALVQATAVQQETNRLVAAQVENLRDAQQEDRAILANVLQRLISPPEGSPPVDRAVRIRATDFLHKMSEADDTEAYLTTFERVAAREKWPFDQWAGLLAPCLSGESQRAYEDLPYDQAQDYTQLKDEILTRIGITPGLRAQRFHNWTYDMGKPTRTQMYELLRLAQKWLKPEINRAAVIVEMVVMDRFLRHLPTGLRQWVSQGDPKDPEAMMCLVERYLTAKELHGIDPQPKTKSPNHRTGGKTGNKGQNPVPSMGQWDYNAGRYPKPPPQPRDRTEKPVVCFRCHEPGHFARDCPGGEEPMQCDVGARAPHRTVLTCSKMCVVTSAVDMTHLRLISVEGKHVQALLDSGSEVTLIKEVLLQPEHLDAKQMLDIVCIHGDTHSYPTAEVEFATDVGRVKYRVGVVPLLPYNVVLGRDFPHFRYMWDNSSGPQEVTSEEVQELDRCKMFPFSDIDWEPGREQEAPLACLGNEVEPPQNEAPVEQLDFQDLGVHCGNFRAAQWEDATLKAARENVQVMEGKVVDPDKPLGFPYFKVENNLLYRVDKKGEEEVEQLLVPQSHRNTVLELAHSHVLGGHLGTDKTRERVLARFYWPGIFSAIERFCKSCPECQLKAPHKGFRNPLVPLPVIEVPFERIAMDLVGPLLKSARGHQYILVVVDYATRYPEAVPLRNANSKNIARELIMMFSRMGIPKEILTDQGTPFMSKLMSELCKVLNITQLKTSVYHPQTDGLVERFNKTLKAMLRKVIDKDGKNWDHLLPYLMFSIREVPQSSTGFSPFELLYGRHPRGILDVAKETWEQEHTPHRSIIEHVVQMQERMEAVLPIVKENMEKAQKAQQASYNRNARLRVFKPGDRVLILIPTVESKFLASWQGPYEITERVSDVNYKV</sequence>
<dbReference type="Pfam" id="PF17921">
    <property type="entry name" value="Integrase_H2C2"/>
    <property type="match status" value="1"/>
</dbReference>
<dbReference type="InterPro" id="IPR036397">
    <property type="entry name" value="RNaseH_sf"/>
</dbReference>
<dbReference type="PROSITE" id="PS50994">
    <property type="entry name" value="INTEGRASE"/>
    <property type="match status" value="1"/>
</dbReference>
<dbReference type="SMART" id="SM00343">
    <property type="entry name" value="ZnF_C2HC"/>
    <property type="match status" value="1"/>
</dbReference>
<evidence type="ECO:0000259" key="12">
    <source>
        <dbReference type="PROSITE" id="PS50804"/>
    </source>
</evidence>
<keyword evidence="8" id="KW-0479">Metal-binding</keyword>
<keyword evidence="6" id="KW-0695">RNA-directed DNA polymerase</keyword>
<reference evidence="14" key="2">
    <citation type="submission" date="2025-09" db="UniProtKB">
        <authorList>
            <consortium name="Ensembl"/>
        </authorList>
    </citation>
    <scope>IDENTIFICATION</scope>
</reference>